<dbReference type="Pfam" id="PF05996">
    <property type="entry name" value="Fe_bilin_red"/>
    <property type="match status" value="1"/>
</dbReference>
<protein>
    <recommendedName>
        <fullName evidence="4 7">Phycoerythrobilin:ferredoxin oxidoreductase</fullName>
        <ecNumber evidence="3 7">1.3.7.3</ecNumber>
    </recommendedName>
</protein>
<evidence type="ECO:0000256" key="1">
    <source>
        <dbReference type="ARBA" id="ARBA00003349"/>
    </source>
</evidence>
<evidence type="ECO:0000256" key="4">
    <source>
        <dbReference type="ARBA" id="ARBA00019573"/>
    </source>
</evidence>
<keyword evidence="9" id="KW-1185">Reference proteome</keyword>
<sequence>MTLYQPFLDYAIAYLQERLDIQPYPIPTGFERKEAITGKGKHQEVVVTTSYGFQSHKLRQIRAAHVQGGNSLQVLNFVIFPHLKYDLPFFGADLVTLPGGHLIALDMQPLFRDNLTYQEKYTQPILPIFQSYQKYLPWGGDFPEEAKPFFSPAFLWTRPKETEVVENHVFAAFKDYLQAYLDFVDRAQPVTDSHYLADIQEAQLSYLHYRAEKDPARGMFRRFYGEEWTEEYIHGFLFDLERKLAEVSLVQQ</sequence>
<accession>A0AAE3GPE4</accession>
<dbReference type="GO" id="GO:0010024">
    <property type="term" value="P:phytochromobilin biosynthetic process"/>
    <property type="evidence" value="ECO:0007669"/>
    <property type="project" value="InterPro"/>
</dbReference>
<dbReference type="InterPro" id="IPR022827">
    <property type="entry name" value="Phycoerythrobilin_Fdx_Rdtase"/>
</dbReference>
<dbReference type="HAMAP" id="MF_00793">
    <property type="entry name" value="PebB"/>
    <property type="match status" value="1"/>
</dbReference>
<dbReference type="AlphaFoldDB" id="A0AAE3GPE4"/>
<dbReference type="NCBIfam" id="NF009723">
    <property type="entry name" value="PRK13250.1"/>
    <property type="match status" value="1"/>
</dbReference>
<dbReference type="Proteomes" id="UP001204953">
    <property type="component" value="Unassembled WGS sequence"/>
</dbReference>
<comment type="similarity">
    <text evidence="2 7">Belongs to the HY2 family.</text>
</comment>
<evidence type="ECO:0000313" key="8">
    <source>
        <dbReference type="EMBL" id="MCP2728240.1"/>
    </source>
</evidence>
<organism evidence="8 9">
    <name type="scientific">Limnofasciculus baicalensis BBK-W-15</name>
    <dbReference type="NCBI Taxonomy" id="2699891"/>
    <lineage>
        <taxon>Bacteria</taxon>
        <taxon>Bacillati</taxon>
        <taxon>Cyanobacteriota</taxon>
        <taxon>Cyanophyceae</taxon>
        <taxon>Coleofasciculales</taxon>
        <taxon>Coleofasciculaceae</taxon>
        <taxon>Limnofasciculus</taxon>
        <taxon>Limnofasciculus baicalensis</taxon>
    </lineage>
</organism>
<dbReference type="EMBL" id="JAMZMM010000045">
    <property type="protein sequence ID" value="MCP2728240.1"/>
    <property type="molecule type" value="Genomic_DNA"/>
</dbReference>
<dbReference type="Gene3D" id="3.40.1500.20">
    <property type="match status" value="1"/>
</dbReference>
<gene>
    <name evidence="7" type="primary">pebB</name>
    <name evidence="8" type="ORF">NJ959_07100</name>
</gene>
<evidence type="ECO:0000256" key="6">
    <source>
        <dbReference type="ARBA" id="ARBA00047750"/>
    </source>
</evidence>
<evidence type="ECO:0000256" key="5">
    <source>
        <dbReference type="ARBA" id="ARBA00023002"/>
    </source>
</evidence>
<dbReference type="PANTHER" id="PTHR34557:SF1">
    <property type="entry name" value="PHYTOCHROMOBILIN:FERREDOXIN OXIDOREDUCTASE, CHLOROPLASTIC"/>
    <property type="match status" value="1"/>
</dbReference>
<evidence type="ECO:0000313" key="9">
    <source>
        <dbReference type="Proteomes" id="UP001204953"/>
    </source>
</evidence>
<dbReference type="InterPro" id="IPR009249">
    <property type="entry name" value="Ferredoxin-dep_bilin_Rdtase"/>
</dbReference>
<dbReference type="GO" id="GO:0050618">
    <property type="term" value="F:phycoerythrobilin:ferredoxin oxidoreductase activity"/>
    <property type="evidence" value="ECO:0007669"/>
    <property type="project" value="UniProtKB-UniRule"/>
</dbReference>
<evidence type="ECO:0000256" key="2">
    <source>
        <dbReference type="ARBA" id="ARBA00006908"/>
    </source>
</evidence>
<dbReference type="RefSeq" id="WP_254011042.1">
    <property type="nucleotide sequence ID" value="NZ_JAMZMM010000045.1"/>
</dbReference>
<keyword evidence="5 7" id="KW-0560">Oxidoreductase</keyword>
<dbReference type="PANTHER" id="PTHR34557">
    <property type="entry name" value="PHYTOCHROMOBILIN:FERREDOXIN OXIDOREDUCTASE, CHLOROPLASTIC"/>
    <property type="match status" value="1"/>
</dbReference>
<dbReference type="EC" id="1.3.7.3" evidence="3 7"/>
<dbReference type="GO" id="GO:0050897">
    <property type="term" value="F:cobalt ion binding"/>
    <property type="evidence" value="ECO:0007669"/>
    <property type="project" value="InterPro"/>
</dbReference>
<evidence type="ECO:0000256" key="7">
    <source>
        <dbReference type="HAMAP-Rule" id="MF_00793"/>
    </source>
</evidence>
<comment type="caution">
    <text evidence="8">The sequence shown here is derived from an EMBL/GenBank/DDBJ whole genome shotgun (WGS) entry which is preliminary data.</text>
</comment>
<evidence type="ECO:0000256" key="3">
    <source>
        <dbReference type="ARBA" id="ARBA00012714"/>
    </source>
</evidence>
<proteinExistence type="inferred from homology"/>
<comment type="function">
    <text evidence="1 7">Catalyzes the two-electron reduction of the C2 and C3(1) diene system of 15,16-dihydrobiliverdin.</text>
</comment>
<name>A0AAE3GPE4_9CYAN</name>
<comment type="catalytic activity">
    <reaction evidence="6 7">
        <text>(3Z)-phycoerythrobilin + oxidized 2[4Fe-4S]-[ferredoxin] = 15,16-dihydrobiliverdin + reduced 2[4Fe-4S]-[ferredoxin] + 2 H(+)</text>
        <dbReference type="Rhea" id="RHEA:22092"/>
        <dbReference type="Rhea" id="RHEA-COMP:10002"/>
        <dbReference type="Rhea" id="RHEA-COMP:10004"/>
        <dbReference type="ChEBI" id="CHEBI:15378"/>
        <dbReference type="ChEBI" id="CHEBI:33722"/>
        <dbReference type="ChEBI" id="CHEBI:33723"/>
        <dbReference type="ChEBI" id="CHEBI:57438"/>
        <dbReference type="ChEBI" id="CHEBI:57899"/>
        <dbReference type="EC" id="1.3.7.3"/>
    </reaction>
</comment>
<reference evidence="8" key="1">
    <citation type="submission" date="2022-06" db="EMBL/GenBank/DDBJ databases">
        <title>New cyanobacteria of genus Symplocastrum in benthos of Lake Baikal.</title>
        <authorList>
            <person name="Sorokovikova E."/>
            <person name="Tikhonova I."/>
            <person name="Krasnopeev A."/>
            <person name="Evseev P."/>
            <person name="Gladkikh A."/>
            <person name="Belykh O."/>
        </authorList>
    </citation>
    <scope>NUCLEOTIDE SEQUENCE</scope>
    <source>
        <strain evidence="8">BBK-W-15</strain>
    </source>
</reference>